<dbReference type="Proteomes" id="UP001374535">
    <property type="component" value="Chromosome 1"/>
</dbReference>
<dbReference type="AlphaFoldDB" id="A0AAQ3PA23"/>
<accession>A0AAQ3PA23</accession>
<gene>
    <name evidence="1" type="ORF">V8G54_002256</name>
</gene>
<organism evidence="1 2">
    <name type="scientific">Vigna mungo</name>
    <name type="common">Black gram</name>
    <name type="synonym">Phaseolus mungo</name>
    <dbReference type="NCBI Taxonomy" id="3915"/>
    <lineage>
        <taxon>Eukaryota</taxon>
        <taxon>Viridiplantae</taxon>
        <taxon>Streptophyta</taxon>
        <taxon>Embryophyta</taxon>
        <taxon>Tracheophyta</taxon>
        <taxon>Spermatophyta</taxon>
        <taxon>Magnoliopsida</taxon>
        <taxon>eudicotyledons</taxon>
        <taxon>Gunneridae</taxon>
        <taxon>Pentapetalae</taxon>
        <taxon>rosids</taxon>
        <taxon>fabids</taxon>
        <taxon>Fabales</taxon>
        <taxon>Fabaceae</taxon>
        <taxon>Papilionoideae</taxon>
        <taxon>50 kb inversion clade</taxon>
        <taxon>NPAAA clade</taxon>
        <taxon>indigoferoid/millettioid clade</taxon>
        <taxon>Phaseoleae</taxon>
        <taxon>Vigna</taxon>
    </lineage>
</organism>
<evidence type="ECO:0000313" key="2">
    <source>
        <dbReference type="Proteomes" id="UP001374535"/>
    </source>
</evidence>
<reference evidence="1 2" key="1">
    <citation type="journal article" date="2023" name="Life. Sci Alliance">
        <title>Evolutionary insights into 3D genome organization and epigenetic landscape of Vigna mungo.</title>
        <authorList>
            <person name="Junaid A."/>
            <person name="Singh B."/>
            <person name="Bhatia S."/>
        </authorList>
    </citation>
    <scope>NUCLEOTIDE SEQUENCE [LARGE SCALE GENOMIC DNA]</scope>
    <source>
        <strain evidence="1">Urdbean</strain>
    </source>
</reference>
<evidence type="ECO:0000313" key="1">
    <source>
        <dbReference type="EMBL" id="WVZ23712.1"/>
    </source>
</evidence>
<dbReference type="EMBL" id="CP144700">
    <property type="protein sequence ID" value="WVZ23712.1"/>
    <property type="molecule type" value="Genomic_DNA"/>
</dbReference>
<name>A0AAQ3PA23_VIGMU</name>
<protein>
    <submittedName>
        <fullName evidence="1">Uncharacterized protein</fullName>
    </submittedName>
</protein>
<proteinExistence type="predicted"/>
<sequence>MERIHSRHFSKECSRDTLWRIMFPLPLSSRLVSPLPYFHENAFLSGVDRAIGVLGVEYVFVHWSVRKRECKYNRLKKGSCKERLREGEVKCLIGSVRGLGDPPLDEVIEKLNSEKAKADDADIEEIDQNDKTKFEAIENISKACATLELKEVAPLIVVCAIRTLQSEIIRIYVLRLCSWMRASVDEISKDVTWVSSMDGTFLRFGELKGAGAMIQQVKEFSYSVSSLLGASPFFPTTYGDVQEKHNESITTSEKSNKSCLVLERRPRGHSLAILQF</sequence>
<keyword evidence="2" id="KW-1185">Reference proteome</keyword>